<evidence type="ECO:0008006" key="3">
    <source>
        <dbReference type="Google" id="ProtNLM"/>
    </source>
</evidence>
<protein>
    <recommendedName>
        <fullName evidence="3">Secreted protein</fullName>
    </recommendedName>
</protein>
<dbReference type="EMBL" id="GBRH01165170">
    <property type="protein sequence ID" value="JAE32726.1"/>
    <property type="molecule type" value="Transcribed_RNA"/>
</dbReference>
<reference evidence="2" key="2">
    <citation type="journal article" date="2015" name="Data Brief">
        <title>Shoot transcriptome of the giant reed, Arundo donax.</title>
        <authorList>
            <person name="Barrero R.A."/>
            <person name="Guerrero F.D."/>
            <person name="Moolhuijzen P."/>
            <person name="Goolsby J.A."/>
            <person name="Tidwell J."/>
            <person name="Bellgard S.E."/>
            <person name="Bellgard M.I."/>
        </authorList>
    </citation>
    <scope>NUCLEOTIDE SEQUENCE</scope>
    <source>
        <tissue evidence="2">Shoot tissue taken approximately 20 cm above the soil surface</tissue>
    </source>
</reference>
<feature type="signal peptide" evidence="1">
    <location>
        <begin position="1"/>
        <end position="26"/>
    </location>
</feature>
<reference evidence="2" key="1">
    <citation type="submission" date="2014-09" db="EMBL/GenBank/DDBJ databases">
        <authorList>
            <person name="Magalhaes I.L.F."/>
            <person name="Oliveira U."/>
            <person name="Santos F.R."/>
            <person name="Vidigal T.H.D.A."/>
            <person name="Brescovit A.D."/>
            <person name="Santos A.J."/>
        </authorList>
    </citation>
    <scope>NUCLEOTIDE SEQUENCE</scope>
    <source>
        <tissue evidence="2">Shoot tissue taken approximately 20 cm above the soil surface</tissue>
    </source>
</reference>
<sequence length="69" mass="7877">MNGLASLFRFMDLVCCLLCHPSSGSALNDSVAFCMHDVHNFKLFCMDLLIELMTDYLLYSLSIEMLHEI</sequence>
<organism evidence="2">
    <name type="scientific">Arundo donax</name>
    <name type="common">Giant reed</name>
    <name type="synonym">Donax arundinaceus</name>
    <dbReference type="NCBI Taxonomy" id="35708"/>
    <lineage>
        <taxon>Eukaryota</taxon>
        <taxon>Viridiplantae</taxon>
        <taxon>Streptophyta</taxon>
        <taxon>Embryophyta</taxon>
        <taxon>Tracheophyta</taxon>
        <taxon>Spermatophyta</taxon>
        <taxon>Magnoliopsida</taxon>
        <taxon>Liliopsida</taxon>
        <taxon>Poales</taxon>
        <taxon>Poaceae</taxon>
        <taxon>PACMAD clade</taxon>
        <taxon>Arundinoideae</taxon>
        <taxon>Arundineae</taxon>
        <taxon>Arundo</taxon>
    </lineage>
</organism>
<accession>A0A0A9HCZ9</accession>
<dbReference type="AlphaFoldDB" id="A0A0A9HCZ9"/>
<keyword evidence="1" id="KW-0732">Signal</keyword>
<name>A0A0A9HCZ9_ARUDO</name>
<proteinExistence type="predicted"/>
<evidence type="ECO:0000313" key="2">
    <source>
        <dbReference type="EMBL" id="JAE32726.1"/>
    </source>
</evidence>
<evidence type="ECO:0000256" key="1">
    <source>
        <dbReference type="SAM" id="SignalP"/>
    </source>
</evidence>
<feature type="chain" id="PRO_5002046575" description="Secreted protein" evidence="1">
    <location>
        <begin position="27"/>
        <end position="69"/>
    </location>
</feature>